<dbReference type="GO" id="GO:0006629">
    <property type="term" value="P:lipid metabolic process"/>
    <property type="evidence" value="ECO:0007669"/>
    <property type="project" value="InterPro"/>
</dbReference>
<dbReference type="InterPro" id="IPR001711">
    <property type="entry name" value="PLipase_C_Pinositol-sp_Y"/>
</dbReference>
<organism evidence="4 5">
    <name type="scientific">Anaerobacillus alkaliphilus</name>
    <dbReference type="NCBI Taxonomy" id="1548597"/>
    <lineage>
        <taxon>Bacteria</taxon>
        <taxon>Bacillati</taxon>
        <taxon>Bacillota</taxon>
        <taxon>Bacilli</taxon>
        <taxon>Bacillales</taxon>
        <taxon>Bacillaceae</taxon>
        <taxon>Anaerobacillus</taxon>
    </lineage>
</organism>
<dbReference type="EMBL" id="QOUX01000037">
    <property type="protein sequence ID" value="RXJ00688.1"/>
    <property type="molecule type" value="Genomic_DNA"/>
</dbReference>
<evidence type="ECO:0000256" key="1">
    <source>
        <dbReference type="ARBA" id="ARBA00022505"/>
    </source>
</evidence>
<evidence type="ECO:0000259" key="3">
    <source>
        <dbReference type="PROSITE" id="PS50008"/>
    </source>
</evidence>
<feature type="domain" description="PI-PLC Y-box" evidence="3">
    <location>
        <begin position="621"/>
        <end position="685"/>
    </location>
</feature>
<accession>A0A4Q0VTD6</accession>
<dbReference type="InterPro" id="IPR036856">
    <property type="entry name" value="Ald_Oxase/Xan_DH_a/b_sf"/>
</dbReference>
<dbReference type="SUPFAM" id="SSF54665">
    <property type="entry name" value="CO dehydrogenase molybdoprotein N-domain-like"/>
    <property type="match status" value="1"/>
</dbReference>
<comment type="caution">
    <text evidence="4">The sequence shown here is derived from an EMBL/GenBank/DDBJ whole genome shotgun (WGS) entry which is preliminary data.</text>
</comment>
<dbReference type="GO" id="GO:0005506">
    <property type="term" value="F:iron ion binding"/>
    <property type="evidence" value="ECO:0007669"/>
    <property type="project" value="InterPro"/>
</dbReference>
<dbReference type="Pfam" id="PF02738">
    <property type="entry name" value="MoCoBD_1"/>
    <property type="match status" value="1"/>
</dbReference>
<protein>
    <submittedName>
        <fullName evidence="4">Xanthine dehydrogenase family protein molybdopterin-binding subunit</fullName>
    </submittedName>
</protein>
<dbReference type="Proteomes" id="UP000290649">
    <property type="component" value="Unassembled WGS sequence"/>
</dbReference>
<name>A0A4Q0VTD6_9BACI</name>
<dbReference type="GO" id="GO:0016491">
    <property type="term" value="F:oxidoreductase activity"/>
    <property type="evidence" value="ECO:0007669"/>
    <property type="project" value="UniProtKB-KW"/>
</dbReference>
<dbReference type="AlphaFoldDB" id="A0A4Q0VTD6"/>
<keyword evidence="1" id="KW-0500">Molybdenum</keyword>
<reference evidence="4 5" key="1">
    <citation type="journal article" date="2019" name="Int. J. Syst. Evol. Microbiol.">
        <title>Anaerobacillus alkaliphilus sp. nov., a novel alkaliphilic and moderately halophilic bacterium.</title>
        <authorList>
            <person name="Borsodi A.K."/>
            <person name="Aszalos J.M."/>
            <person name="Bihari P."/>
            <person name="Nagy I."/>
            <person name="Schumann P."/>
            <person name="Sproer C."/>
            <person name="Kovacs A.L."/>
            <person name="Boka K."/>
            <person name="Dobosy P."/>
            <person name="Ovari M."/>
            <person name="Szili-Kovacs T."/>
            <person name="Toth E."/>
        </authorList>
    </citation>
    <scope>NUCLEOTIDE SEQUENCE [LARGE SCALE GENOMIC DNA]</scope>
    <source>
        <strain evidence="4 5">B16-10</strain>
    </source>
</reference>
<dbReference type="PANTHER" id="PTHR11908:SF132">
    <property type="entry name" value="ALDEHYDE OXIDASE 1-RELATED"/>
    <property type="match status" value="1"/>
</dbReference>
<sequence>MKNIGKSVIRKEANDKVTGKAKYTADFHSPSMLHGRLVISKYGHAKISAINTEDAWAIPGVRAIIVGSPGILTGEEIKDRPPIAVGKVRYYGEVVAMVVADTEAIASKAASLVKVTYEPLPVVQTPSDAVKEGAALIHEKMLEYEREPHVHPFPNTNIVNQRKIRKGDVGRGWSESTYSVEEFFSIPTSDHIAMEPRASIAEIKDSGEIHITTSSQGPHMVKKLLSTYFDINVGKIVVHTPLVGGGFGGKASVQLEILAYMASKEVGGRPVKIVNTREEDMVTSPSRMGLDAVVKIGCNAAGMLTVAELTYLVDTGAYADKGIHLSRASSVDCTGPYHIENIWCDSYAVYTNHPYPAPFRGFSHTEVHFVFERAMDILAKKIGMDPLEFRYQNAIKPGDRTPTQTLLNHSNIGNLRECIDRVKVLSNWEQGQCLEVNERTVRTKAISCLWKNSTIPTNSSSGVILTFNEDGTVNLLSGVIEIGTGTKTVLAQILAERMKMSVEDIHVRMEVDTQTTPEHWKTVASRGVLMAGRAAIAAADDAICQIKEIASCVLRARMDDLEVANKKVFVRSDPTVSLDFQDVVYGYTYPNGNAIGGQIIARGNYVMRQLTHLDEETGAGKPGPEWSVGAQVIELEFDCRDFTYRVLRAITVLDAGKVLNYHGARGQVTGSISMGLGYAAREGFIFDEFGKILNPRIRTNRPLYYGEEPIEYIVDFVETPHLDGPFGARGVGEQGLIGIPAALANSLSLAAGVELNHLPLTPELIWQTKEESKLDSF</sequence>
<dbReference type="InterPro" id="IPR037165">
    <property type="entry name" value="AldOxase/xan_DH_Mopterin-bd_sf"/>
</dbReference>
<evidence type="ECO:0000256" key="2">
    <source>
        <dbReference type="ARBA" id="ARBA00023002"/>
    </source>
</evidence>
<dbReference type="InterPro" id="IPR008274">
    <property type="entry name" value="AldOxase/xan_DH_MoCoBD1"/>
</dbReference>
<dbReference type="RefSeq" id="WP_129078380.1">
    <property type="nucleotide sequence ID" value="NZ_QOUX01000037.1"/>
</dbReference>
<dbReference type="Gene3D" id="3.30.365.10">
    <property type="entry name" value="Aldehyde oxidase/xanthine dehydrogenase, molybdopterin binding domain"/>
    <property type="match status" value="4"/>
</dbReference>
<dbReference type="Pfam" id="PF01315">
    <property type="entry name" value="Ald_Xan_dh_C"/>
    <property type="match status" value="1"/>
</dbReference>
<keyword evidence="2" id="KW-0560">Oxidoreductase</keyword>
<dbReference type="PANTHER" id="PTHR11908">
    <property type="entry name" value="XANTHINE DEHYDROGENASE"/>
    <property type="match status" value="1"/>
</dbReference>
<dbReference type="SMART" id="SM01008">
    <property type="entry name" value="Ald_Xan_dh_C"/>
    <property type="match status" value="1"/>
</dbReference>
<dbReference type="Pfam" id="PF20256">
    <property type="entry name" value="MoCoBD_2"/>
    <property type="match status" value="1"/>
</dbReference>
<proteinExistence type="predicted"/>
<dbReference type="OrthoDB" id="9759099at2"/>
<dbReference type="Gene3D" id="3.90.1170.50">
    <property type="entry name" value="Aldehyde oxidase/xanthine dehydrogenase, a/b hammerhead"/>
    <property type="match status" value="1"/>
</dbReference>
<dbReference type="InterPro" id="IPR000674">
    <property type="entry name" value="Ald_Oxase/Xan_DH_a/b"/>
</dbReference>
<dbReference type="GO" id="GO:0004435">
    <property type="term" value="F:phosphatidylinositol-4,5-bisphosphate phospholipase C activity"/>
    <property type="evidence" value="ECO:0007669"/>
    <property type="project" value="InterPro"/>
</dbReference>
<evidence type="ECO:0000313" key="5">
    <source>
        <dbReference type="Proteomes" id="UP000290649"/>
    </source>
</evidence>
<dbReference type="InterPro" id="IPR046867">
    <property type="entry name" value="AldOxase/xan_DH_MoCoBD2"/>
</dbReference>
<dbReference type="GO" id="GO:0035556">
    <property type="term" value="P:intracellular signal transduction"/>
    <property type="evidence" value="ECO:0007669"/>
    <property type="project" value="InterPro"/>
</dbReference>
<dbReference type="SUPFAM" id="SSF56003">
    <property type="entry name" value="Molybdenum cofactor-binding domain"/>
    <property type="match status" value="1"/>
</dbReference>
<gene>
    <name evidence="4" type="ORF">DS745_11560</name>
</gene>
<dbReference type="PROSITE" id="PS50008">
    <property type="entry name" value="PIPLC_Y_DOMAIN"/>
    <property type="match status" value="1"/>
</dbReference>
<evidence type="ECO:0000313" key="4">
    <source>
        <dbReference type="EMBL" id="RXJ00688.1"/>
    </source>
</evidence>
<keyword evidence="5" id="KW-1185">Reference proteome</keyword>
<dbReference type="InterPro" id="IPR016208">
    <property type="entry name" value="Ald_Oxase/xanthine_DH-like"/>
</dbReference>